<reference evidence="3" key="1">
    <citation type="submission" date="2022-11" db="EMBL/GenBank/DDBJ databases">
        <authorList>
            <person name="Kikuchi T."/>
        </authorList>
    </citation>
    <scope>NUCLEOTIDE SEQUENCE</scope>
    <source>
        <strain evidence="3">PS1010</strain>
    </source>
</reference>
<feature type="signal peptide" evidence="2">
    <location>
        <begin position="1"/>
        <end position="20"/>
    </location>
</feature>
<name>A0A9P1I689_9PELO</name>
<feature type="region of interest" description="Disordered" evidence="1">
    <location>
        <begin position="389"/>
        <end position="441"/>
    </location>
</feature>
<evidence type="ECO:0000313" key="4">
    <source>
        <dbReference type="Proteomes" id="UP001152747"/>
    </source>
</evidence>
<gene>
    <name evidence="3" type="ORF">CAMP_LOCUS1473</name>
</gene>
<feature type="region of interest" description="Disordered" evidence="1">
    <location>
        <begin position="42"/>
        <end position="94"/>
    </location>
</feature>
<keyword evidence="4" id="KW-1185">Reference proteome</keyword>
<accession>A0A9P1I689</accession>
<evidence type="ECO:0000313" key="3">
    <source>
        <dbReference type="EMBL" id="CAI5438836.1"/>
    </source>
</evidence>
<proteinExistence type="predicted"/>
<evidence type="ECO:0000256" key="1">
    <source>
        <dbReference type="SAM" id="MobiDB-lite"/>
    </source>
</evidence>
<dbReference type="AlphaFoldDB" id="A0A9P1I689"/>
<protein>
    <submittedName>
        <fullName evidence="3">Uncharacterized protein</fullName>
    </submittedName>
</protein>
<sequence>MKKWSRNLLFIILFIKWVTAQQLQQQQSRGIPAFRVPISHNQRLNLRPPPPQPPSPVRHFHRQQQRFRQRQLLPSTTTSQQFPPNQAISRNQAIIRQPIQVRRKPLITLTKPVETIMRQSQQRIRHQPIHAIRTNNLRNSKIRKNRLLSTKPSQNQSTLPPTSTLAQTTTLIASSTTIPTTISNSAKQVNDIEADILRAVIDSSTTTIIPPVQIQSSTLRARTHRLKTSFSRSRVPFAPPPLPPIPLDSIEAAVLKAVLQPPITTVSIPITQSTTTPILSTTTTVPLPSSSSQNLITVPPTLFPAFALKRRIESTTIPTTTTSITSIIPNISTIDFNSTISLPTTKTLIVEGTTVSNILNNESGKNEDEQNENLKLREIEENIIAALISSSPIPPPSSPSSSSSSTSSSSFINGPPGISPPSSFAGNSAGPPGSQPPSDKIVDELNVANNFMEVAQKLNLFKLLLQ</sequence>
<feature type="compositionally biased region" description="Pro residues" evidence="1">
    <location>
        <begin position="47"/>
        <end position="56"/>
    </location>
</feature>
<organism evidence="3 4">
    <name type="scientific">Caenorhabditis angaria</name>
    <dbReference type="NCBI Taxonomy" id="860376"/>
    <lineage>
        <taxon>Eukaryota</taxon>
        <taxon>Metazoa</taxon>
        <taxon>Ecdysozoa</taxon>
        <taxon>Nematoda</taxon>
        <taxon>Chromadorea</taxon>
        <taxon>Rhabditida</taxon>
        <taxon>Rhabditina</taxon>
        <taxon>Rhabditomorpha</taxon>
        <taxon>Rhabditoidea</taxon>
        <taxon>Rhabditidae</taxon>
        <taxon>Peloderinae</taxon>
        <taxon>Caenorhabditis</taxon>
    </lineage>
</organism>
<dbReference type="EMBL" id="CANHGI010000001">
    <property type="protein sequence ID" value="CAI5438836.1"/>
    <property type="molecule type" value="Genomic_DNA"/>
</dbReference>
<keyword evidence="2" id="KW-0732">Signal</keyword>
<feature type="compositionally biased region" description="Low complexity" evidence="1">
    <location>
        <begin position="399"/>
        <end position="424"/>
    </location>
</feature>
<feature type="compositionally biased region" description="Polar residues" evidence="1">
    <location>
        <begin position="72"/>
        <end position="94"/>
    </location>
</feature>
<dbReference type="OrthoDB" id="5877987at2759"/>
<evidence type="ECO:0000256" key="2">
    <source>
        <dbReference type="SAM" id="SignalP"/>
    </source>
</evidence>
<dbReference type="Proteomes" id="UP001152747">
    <property type="component" value="Unassembled WGS sequence"/>
</dbReference>
<feature type="chain" id="PRO_5040438066" evidence="2">
    <location>
        <begin position="21"/>
        <end position="466"/>
    </location>
</feature>
<feature type="compositionally biased region" description="Basic residues" evidence="1">
    <location>
        <begin position="58"/>
        <end position="69"/>
    </location>
</feature>
<comment type="caution">
    <text evidence="3">The sequence shown here is derived from an EMBL/GenBank/DDBJ whole genome shotgun (WGS) entry which is preliminary data.</text>
</comment>